<feature type="region of interest" description="Disordered" evidence="1">
    <location>
        <begin position="147"/>
        <end position="211"/>
    </location>
</feature>
<proteinExistence type="predicted"/>
<dbReference type="EMBL" id="CAUYUJ010019604">
    <property type="protein sequence ID" value="CAK0892362.1"/>
    <property type="molecule type" value="Genomic_DNA"/>
</dbReference>
<protein>
    <submittedName>
        <fullName evidence="2">Uncharacterized protein</fullName>
    </submittedName>
</protein>
<evidence type="ECO:0000313" key="2">
    <source>
        <dbReference type="EMBL" id="CAK0892362.1"/>
    </source>
</evidence>
<feature type="compositionally biased region" description="Polar residues" evidence="1">
    <location>
        <begin position="195"/>
        <end position="211"/>
    </location>
</feature>
<evidence type="ECO:0000313" key="3">
    <source>
        <dbReference type="Proteomes" id="UP001189429"/>
    </source>
</evidence>
<keyword evidence="3" id="KW-1185">Reference proteome</keyword>
<reference evidence="2" key="1">
    <citation type="submission" date="2023-10" db="EMBL/GenBank/DDBJ databases">
        <authorList>
            <person name="Chen Y."/>
            <person name="Shah S."/>
            <person name="Dougan E. K."/>
            <person name="Thang M."/>
            <person name="Chan C."/>
        </authorList>
    </citation>
    <scope>NUCLEOTIDE SEQUENCE [LARGE SCALE GENOMIC DNA]</scope>
</reference>
<evidence type="ECO:0000256" key="1">
    <source>
        <dbReference type="SAM" id="MobiDB-lite"/>
    </source>
</evidence>
<name>A0ABN9X347_9DINO</name>
<sequence>MQTLSGMITPASAKEETHSFFAVRTARRDCIPEAVAAGKRSLAGLGASTEQRFASCHPRQDPPHTHYMWEQLFAASHSRLQQGLCICARLEFRGPALSSSAAARGVGPRGSPGAGGPTIVCGDVGIWHTARASLWAGALNEEKKKGWSAGCAPGECTPPARAGGGEERGGGEDATQEEERESRKSAQVVGKISWNRGNSPLTATGSRWRTG</sequence>
<comment type="caution">
    <text evidence="2">The sequence shown here is derived from an EMBL/GenBank/DDBJ whole genome shotgun (WGS) entry which is preliminary data.</text>
</comment>
<dbReference type="Proteomes" id="UP001189429">
    <property type="component" value="Unassembled WGS sequence"/>
</dbReference>
<accession>A0ABN9X347</accession>
<organism evidence="2 3">
    <name type="scientific">Prorocentrum cordatum</name>
    <dbReference type="NCBI Taxonomy" id="2364126"/>
    <lineage>
        <taxon>Eukaryota</taxon>
        <taxon>Sar</taxon>
        <taxon>Alveolata</taxon>
        <taxon>Dinophyceae</taxon>
        <taxon>Prorocentrales</taxon>
        <taxon>Prorocentraceae</taxon>
        <taxon>Prorocentrum</taxon>
    </lineage>
</organism>
<gene>
    <name evidence="2" type="ORF">PCOR1329_LOCUS72049</name>
</gene>